<comment type="caution">
    <text evidence="3">The sequence shown here is derived from an EMBL/GenBank/DDBJ whole genome shotgun (WGS) entry which is preliminary data.</text>
</comment>
<organism evidence="3 4">
    <name type="scientific">Paracoccus pacificus</name>
    <dbReference type="NCBI Taxonomy" id="1463598"/>
    <lineage>
        <taxon>Bacteria</taxon>
        <taxon>Pseudomonadati</taxon>
        <taxon>Pseudomonadota</taxon>
        <taxon>Alphaproteobacteria</taxon>
        <taxon>Rhodobacterales</taxon>
        <taxon>Paracoccaceae</taxon>
        <taxon>Paracoccus</taxon>
    </lineage>
</organism>
<accession>A0ABW4R2M2</accession>
<keyword evidence="4" id="KW-1185">Reference proteome</keyword>
<sequence length="112" mass="11238">MTDILLLLGVALCAISLPLAVIALVQTQPPRGAAIVFVLGIIVMFAGAWMDQRPFGLESFKQSWERVVGGGDAADSPISTPAPAADPAVTAPATGTTTGTTTGTSTGTPSGQ</sequence>
<keyword evidence="2" id="KW-1133">Transmembrane helix</keyword>
<reference evidence="4" key="1">
    <citation type="journal article" date="2019" name="Int. J. Syst. Evol. Microbiol.">
        <title>The Global Catalogue of Microorganisms (GCM) 10K type strain sequencing project: providing services to taxonomists for standard genome sequencing and annotation.</title>
        <authorList>
            <consortium name="The Broad Institute Genomics Platform"/>
            <consortium name="The Broad Institute Genome Sequencing Center for Infectious Disease"/>
            <person name="Wu L."/>
            <person name="Ma J."/>
        </authorList>
    </citation>
    <scope>NUCLEOTIDE SEQUENCE [LARGE SCALE GENOMIC DNA]</scope>
    <source>
        <strain evidence="4">CCUG 56029</strain>
    </source>
</reference>
<evidence type="ECO:0000313" key="4">
    <source>
        <dbReference type="Proteomes" id="UP001597213"/>
    </source>
</evidence>
<dbReference type="RefSeq" id="WP_379139323.1">
    <property type="nucleotide sequence ID" value="NZ_JBHUEN010000003.1"/>
</dbReference>
<evidence type="ECO:0000256" key="2">
    <source>
        <dbReference type="SAM" id="Phobius"/>
    </source>
</evidence>
<protein>
    <submittedName>
        <fullName evidence="3">Uncharacterized protein</fullName>
    </submittedName>
</protein>
<gene>
    <name evidence="3" type="ORF">ACFSCT_00455</name>
</gene>
<feature type="compositionally biased region" description="Low complexity" evidence="1">
    <location>
        <begin position="79"/>
        <end position="112"/>
    </location>
</feature>
<evidence type="ECO:0000256" key="1">
    <source>
        <dbReference type="SAM" id="MobiDB-lite"/>
    </source>
</evidence>
<proteinExistence type="predicted"/>
<dbReference type="EMBL" id="JBHUEN010000003">
    <property type="protein sequence ID" value="MFD1880184.1"/>
    <property type="molecule type" value="Genomic_DNA"/>
</dbReference>
<dbReference type="Proteomes" id="UP001597213">
    <property type="component" value="Unassembled WGS sequence"/>
</dbReference>
<feature type="transmembrane region" description="Helical" evidence="2">
    <location>
        <begin position="33"/>
        <end position="50"/>
    </location>
</feature>
<keyword evidence="2" id="KW-0472">Membrane</keyword>
<keyword evidence="2" id="KW-0812">Transmembrane</keyword>
<evidence type="ECO:0000313" key="3">
    <source>
        <dbReference type="EMBL" id="MFD1880184.1"/>
    </source>
</evidence>
<name>A0ABW4R2M2_9RHOB</name>
<feature type="region of interest" description="Disordered" evidence="1">
    <location>
        <begin position="70"/>
        <end position="112"/>
    </location>
</feature>